<evidence type="ECO:0000256" key="2">
    <source>
        <dbReference type="ARBA" id="ARBA00022801"/>
    </source>
</evidence>
<sequence>MIDFNVQPKKSTPFPHYWEQCVGSCHAYTALRADYRQQLKKAHDEIGFEYIRFHGLFDDDMSVCIEKKDWNDNSLGIVYNFANIDNIIDFLLEIDMKPFFELGFMPTCLASGEKTVFHYKSNITLPKSDQVWQELISAFIQHILTRYGQSEVEQWFFEVWNEPNLAFFFDGTQADYFHLYEITARAIKKLDSKLQVGGPATSINAWIPEMIEFCEQNQVPLDFVSTHHYPTDDPLWESGLNTEDFFKQNGAQELKYPRGVLQKMTQQTNQEAKQYPLYYTEWNVSALVGDAIHDQPYAAAMVAKTLADNDGLVNGYSFWTFTDIFEENAQIPGVFHGGFGLQTYNGIAKPTYRIFQLFHQLGQQRLAVTNSSKNSTVELLAVRKNNDLQLMIYNHNTVDQPIQAEDITITLNHTKSDSFTGTKIQIDEQHSNPYKIWQQWGQPTYINQEELTTLKVASQLSMEPFTAQNSQITLTIDPHACVLICLNNFFQK</sequence>
<dbReference type="Proteomes" id="UP000831947">
    <property type="component" value="Chromosome"/>
</dbReference>
<accession>A0ABY4PDQ2</accession>
<dbReference type="Gene3D" id="3.20.20.80">
    <property type="entry name" value="Glycosidases"/>
    <property type="match status" value="1"/>
</dbReference>
<dbReference type="InterPro" id="IPR049165">
    <property type="entry name" value="GH39_as"/>
</dbReference>
<evidence type="ECO:0000256" key="3">
    <source>
        <dbReference type="ARBA" id="ARBA00023295"/>
    </source>
</evidence>
<protein>
    <recommendedName>
        <fullName evidence="4">Glycosyl hydrolases family 39 N-terminal catalytic domain-containing protein</fullName>
    </recommendedName>
</protein>
<proteinExistence type="inferred from homology"/>
<keyword evidence="6" id="KW-1185">Reference proteome</keyword>
<keyword evidence="2" id="KW-0378">Hydrolase</keyword>
<comment type="similarity">
    <text evidence="1">Belongs to the glycosyl hydrolase 39 family.</text>
</comment>
<dbReference type="Gene3D" id="2.60.40.1500">
    <property type="entry name" value="Glycosyl hydrolase domain, family 39"/>
    <property type="match status" value="1"/>
</dbReference>
<dbReference type="PANTHER" id="PTHR12631:SF10">
    <property type="entry name" value="BETA-XYLOSIDASE-LIKE PROTEIN-RELATED"/>
    <property type="match status" value="1"/>
</dbReference>
<dbReference type="SUPFAM" id="SSF51445">
    <property type="entry name" value="(Trans)glycosidases"/>
    <property type="match status" value="1"/>
</dbReference>
<dbReference type="InterPro" id="IPR000514">
    <property type="entry name" value="Glyco_hydro_39"/>
</dbReference>
<reference evidence="5 6" key="1">
    <citation type="journal article" date="2022" name="Int. J. Syst. Evol. Microbiol.">
        <title>Apilactobacillus apisilvae sp. nov., Nicolia spurrieriana gen. nov. sp. nov., Bombilactobacillus folatiphilus sp. nov. and Bombilactobacillus thymidiniphilus sp. nov., four new lactic acid bacterial isolates from stingless bees Tetragonula carbonaria and Austroplebeia australis.</title>
        <authorList>
            <person name="Oliphant S.A."/>
            <person name="Watson-Haigh N.S."/>
            <person name="Sumby K.M."/>
            <person name="Gardner J."/>
            <person name="Groom S."/>
            <person name="Jiranek V."/>
        </authorList>
    </citation>
    <scope>NUCLEOTIDE SEQUENCE [LARGE SCALE GENOMIC DNA]</scope>
    <source>
        <strain evidence="5 6">SG4_A1</strain>
    </source>
</reference>
<keyword evidence="3" id="KW-0326">Glycosidase</keyword>
<dbReference type="RefSeq" id="WP_249512847.1">
    <property type="nucleotide sequence ID" value="NZ_CP093365.1"/>
</dbReference>
<organism evidence="5 6">
    <name type="scientific">Bombilactobacillus thymidiniphilus</name>
    <dbReference type="NCBI Taxonomy" id="2923363"/>
    <lineage>
        <taxon>Bacteria</taxon>
        <taxon>Bacillati</taxon>
        <taxon>Bacillota</taxon>
        <taxon>Bacilli</taxon>
        <taxon>Lactobacillales</taxon>
        <taxon>Lactobacillaceae</taxon>
        <taxon>Bombilactobacillus</taxon>
    </lineage>
</organism>
<evidence type="ECO:0000256" key="1">
    <source>
        <dbReference type="ARBA" id="ARBA00008875"/>
    </source>
</evidence>
<dbReference type="PANTHER" id="PTHR12631">
    <property type="entry name" value="ALPHA-L-IDURONIDASE"/>
    <property type="match status" value="1"/>
</dbReference>
<evidence type="ECO:0000259" key="4">
    <source>
        <dbReference type="Pfam" id="PF01229"/>
    </source>
</evidence>
<evidence type="ECO:0000313" key="6">
    <source>
        <dbReference type="Proteomes" id="UP000831947"/>
    </source>
</evidence>
<evidence type="ECO:0000313" key="5">
    <source>
        <dbReference type="EMBL" id="UQS83662.1"/>
    </source>
</evidence>
<dbReference type="InterPro" id="IPR051923">
    <property type="entry name" value="Glycosyl_Hydrolase_39"/>
</dbReference>
<dbReference type="EMBL" id="CP093365">
    <property type="protein sequence ID" value="UQS83662.1"/>
    <property type="molecule type" value="Genomic_DNA"/>
</dbReference>
<dbReference type="InterPro" id="IPR017853">
    <property type="entry name" value="GH"/>
</dbReference>
<dbReference type="Pfam" id="PF01229">
    <property type="entry name" value="Glyco_hydro_39"/>
    <property type="match status" value="1"/>
</dbReference>
<name>A0ABY4PDQ2_9LACO</name>
<dbReference type="SUPFAM" id="SSF51011">
    <property type="entry name" value="Glycosyl hydrolase domain"/>
    <property type="match status" value="1"/>
</dbReference>
<dbReference type="PROSITE" id="PS01027">
    <property type="entry name" value="GLYCOSYL_HYDROL_F39"/>
    <property type="match status" value="1"/>
</dbReference>
<dbReference type="InterPro" id="IPR049166">
    <property type="entry name" value="GH39_cat"/>
</dbReference>
<dbReference type="PRINTS" id="PR00745">
    <property type="entry name" value="GLHYDRLASE39"/>
</dbReference>
<feature type="domain" description="Glycosyl hydrolases family 39 N-terminal catalytic" evidence="4">
    <location>
        <begin position="9"/>
        <end position="460"/>
    </location>
</feature>
<gene>
    <name evidence="5" type="ORF">MOO47_00210</name>
</gene>